<dbReference type="Pfam" id="PF00691">
    <property type="entry name" value="OmpA"/>
    <property type="match status" value="1"/>
</dbReference>
<comment type="subcellular location">
    <subcellularLocation>
        <location evidence="1">Cell membrane</location>
        <topology evidence="1">Single-pass membrane protein</topology>
    </subcellularLocation>
    <subcellularLocation>
        <location evidence="2">Cell outer membrane</location>
    </subcellularLocation>
</comment>
<dbReference type="SUPFAM" id="SSF103088">
    <property type="entry name" value="OmpA-like"/>
    <property type="match status" value="1"/>
</dbReference>
<protein>
    <submittedName>
        <fullName evidence="13">Flagellar motor rotation protein MotB</fullName>
    </submittedName>
</protein>
<dbReference type="InterPro" id="IPR025713">
    <property type="entry name" value="MotB-like_N_dom"/>
</dbReference>
<dbReference type="PANTHER" id="PTHR30329">
    <property type="entry name" value="STATOR ELEMENT OF FLAGELLAR MOTOR COMPLEX"/>
    <property type="match status" value="1"/>
</dbReference>
<gene>
    <name evidence="13" type="ORF">B8V81_2513</name>
</gene>
<dbReference type="PANTHER" id="PTHR30329:SF21">
    <property type="entry name" value="LIPOPROTEIN YIAD-RELATED"/>
    <property type="match status" value="1"/>
</dbReference>
<evidence type="ECO:0000256" key="5">
    <source>
        <dbReference type="ARBA" id="ARBA00022692"/>
    </source>
</evidence>
<evidence type="ECO:0000259" key="12">
    <source>
        <dbReference type="PROSITE" id="PS51123"/>
    </source>
</evidence>
<dbReference type="GO" id="GO:0009279">
    <property type="term" value="C:cell outer membrane"/>
    <property type="evidence" value="ECO:0007669"/>
    <property type="project" value="UniProtKB-SubCell"/>
</dbReference>
<dbReference type="Proteomes" id="UP000234789">
    <property type="component" value="Unassembled WGS sequence"/>
</dbReference>
<evidence type="ECO:0000256" key="6">
    <source>
        <dbReference type="ARBA" id="ARBA00022989"/>
    </source>
</evidence>
<dbReference type="EMBL" id="NFEZ01000004">
    <property type="protein sequence ID" value="PLT44082.1"/>
    <property type="molecule type" value="Genomic_DNA"/>
</dbReference>
<keyword evidence="5 11" id="KW-0812">Transmembrane</keyword>
<keyword evidence="4" id="KW-1003">Cell membrane</keyword>
<dbReference type="InterPro" id="IPR036737">
    <property type="entry name" value="OmpA-like_sf"/>
</dbReference>
<sequence>MRRRRSRRGGQGAEPENHERWLITYSDLITLLLIFFVVLYAMSQLDVKKYEVLAQSLQLQFAKSDSVIEGGKGLTGELLASGATPVPSHSAKPRASESPQQQLKRLQEEELQNLLKLIQTYIREHKLQDKVTVADTPKGIAIRLNDLFLFDLGKAKLKPEATPVLDRLSTLFRSLGNTVSVEGHTDNLPIAAGGQYGDNWELSAARSLSVLHYFIGTSKLAPDKFEIAGYADTRPVTSNATEAGRSKNRRVEITVLRASADAGGS</sequence>
<proteinExistence type="inferred from homology"/>
<evidence type="ECO:0000256" key="1">
    <source>
        <dbReference type="ARBA" id="ARBA00004162"/>
    </source>
</evidence>
<dbReference type="RefSeq" id="WP_101808477.1">
    <property type="nucleotide sequence ID" value="NZ_NFEZ01000004.1"/>
</dbReference>
<evidence type="ECO:0000256" key="10">
    <source>
        <dbReference type="SAM" id="MobiDB-lite"/>
    </source>
</evidence>
<keyword evidence="13" id="KW-0966">Cell projection</keyword>
<keyword evidence="13" id="KW-0282">Flagellum</keyword>
<reference evidence="13 14" key="1">
    <citation type="submission" date="2017-05" db="EMBL/GenBank/DDBJ databases">
        <title>Functional genome analysis of Paenibacillus pasadenensis strain R16: insights on endophytic life style and antifungal activity.</title>
        <authorList>
            <person name="Passera A."/>
            <person name="Marcolungo L."/>
            <person name="Casati P."/>
            <person name="Brasca M."/>
            <person name="Quaglino F."/>
            <person name="Delledonne M."/>
        </authorList>
    </citation>
    <scope>NUCLEOTIDE SEQUENCE [LARGE SCALE GENOMIC DNA]</scope>
    <source>
        <strain evidence="13 14">R16</strain>
    </source>
</reference>
<dbReference type="InterPro" id="IPR050330">
    <property type="entry name" value="Bact_OuterMem_StrucFunc"/>
</dbReference>
<feature type="transmembrane region" description="Helical" evidence="11">
    <location>
        <begin position="21"/>
        <end position="42"/>
    </location>
</feature>
<comment type="similarity">
    <text evidence="3">Belongs to the MotB family.</text>
</comment>
<evidence type="ECO:0000313" key="13">
    <source>
        <dbReference type="EMBL" id="PLT44082.1"/>
    </source>
</evidence>
<dbReference type="CDD" id="cd07185">
    <property type="entry name" value="OmpA_C-like"/>
    <property type="match status" value="1"/>
</dbReference>
<evidence type="ECO:0000256" key="11">
    <source>
        <dbReference type="SAM" id="Phobius"/>
    </source>
</evidence>
<keyword evidence="8" id="KW-0998">Cell outer membrane</keyword>
<evidence type="ECO:0000313" key="14">
    <source>
        <dbReference type="Proteomes" id="UP000234789"/>
    </source>
</evidence>
<dbReference type="PROSITE" id="PS51123">
    <property type="entry name" value="OMPA_2"/>
    <property type="match status" value="1"/>
</dbReference>
<organism evidence="13 14">
    <name type="scientific">Paenibacillus pasadenensis</name>
    <dbReference type="NCBI Taxonomy" id="217090"/>
    <lineage>
        <taxon>Bacteria</taxon>
        <taxon>Bacillati</taxon>
        <taxon>Bacillota</taxon>
        <taxon>Bacilli</taxon>
        <taxon>Bacillales</taxon>
        <taxon>Paenibacillaceae</taxon>
        <taxon>Paenibacillus</taxon>
    </lineage>
</organism>
<dbReference type="Gene3D" id="3.30.1330.60">
    <property type="entry name" value="OmpA-like domain"/>
    <property type="match status" value="1"/>
</dbReference>
<evidence type="ECO:0000256" key="4">
    <source>
        <dbReference type="ARBA" id="ARBA00022475"/>
    </source>
</evidence>
<evidence type="ECO:0000256" key="2">
    <source>
        <dbReference type="ARBA" id="ARBA00004442"/>
    </source>
</evidence>
<dbReference type="Pfam" id="PF13677">
    <property type="entry name" value="MotB_plug"/>
    <property type="match status" value="1"/>
</dbReference>
<dbReference type="AlphaFoldDB" id="A0A2N5N175"/>
<dbReference type="PRINTS" id="PR01021">
    <property type="entry name" value="OMPADOMAIN"/>
</dbReference>
<evidence type="ECO:0000256" key="3">
    <source>
        <dbReference type="ARBA" id="ARBA00008914"/>
    </source>
</evidence>
<comment type="caution">
    <text evidence="13">The sequence shown here is derived from an EMBL/GenBank/DDBJ whole genome shotgun (WGS) entry which is preliminary data.</text>
</comment>
<evidence type="ECO:0000256" key="9">
    <source>
        <dbReference type="PROSITE-ProRule" id="PRU00473"/>
    </source>
</evidence>
<name>A0A2N5N175_9BACL</name>
<feature type="domain" description="OmpA-like" evidence="12">
    <location>
        <begin position="137"/>
        <end position="259"/>
    </location>
</feature>
<accession>A0A2N5N175</accession>
<feature type="region of interest" description="Disordered" evidence="10">
    <location>
        <begin position="82"/>
        <end position="102"/>
    </location>
</feature>
<keyword evidence="14" id="KW-1185">Reference proteome</keyword>
<dbReference type="InterPro" id="IPR006664">
    <property type="entry name" value="OMP_bac"/>
</dbReference>
<keyword evidence="6 11" id="KW-1133">Transmembrane helix</keyword>
<evidence type="ECO:0000256" key="7">
    <source>
        <dbReference type="ARBA" id="ARBA00023136"/>
    </source>
</evidence>
<keyword evidence="7 9" id="KW-0472">Membrane</keyword>
<dbReference type="InterPro" id="IPR006665">
    <property type="entry name" value="OmpA-like"/>
</dbReference>
<keyword evidence="13" id="KW-0969">Cilium</keyword>
<dbReference type="GO" id="GO:0005886">
    <property type="term" value="C:plasma membrane"/>
    <property type="evidence" value="ECO:0007669"/>
    <property type="project" value="UniProtKB-SubCell"/>
</dbReference>
<evidence type="ECO:0000256" key="8">
    <source>
        <dbReference type="ARBA" id="ARBA00023237"/>
    </source>
</evidence>